<keyword evidence="7" id="KW-0238">DNA-binding</keyword>
<dbReference type="EC" id="5.6.2.4" evidence="10"/>
<dbReference type="InterPro" id="IPR032284">
    <property type="entry name" value="RecQ_Zn-bd"/>
</dbReference>
<keyword evidence="16" id="KW-1185">Reference proteome</keyword>
<dbReference type="GO" id="GO:0005737">
    <property type="term" value="C:cytoplasm"/>
    <property type="evidence" value="ECO:0007669"/>
    <property type="project" value="TreeGrafter"/>
</dbReference>
<dbReference type="SUPFAM" id="SSF52540">
    <property type="entry name" value="P-loop containing nucleoside triphosphate hydrolases"/>
    <property type="match status" value="1"/>
</dbReference>
<gene>
    <name evidence="15" type="ORF">HNQ65_003417</name>
</gene>
<feature type="domain" description="Helicase C-terminal" evidence="14">
    <location>
        <begin position="220"/>
        <end position="377"/>
    </location>
</feature>
<dbReference type="InterPro" id="IPR004589">
    <property type="entry name" value="DNA_helicase_ATP-dep_RecQ"/>
</dbReference>
<dbReference type="EMBL" id="JACHIG010000007">
    <property type="protein sequence ID" value="MBB5033827.1"/>
    <property type="molecule type" value="Genomic_DNA"/>
</dbReference>
<dbReference type="GO" id="GO:0006281">
    <property type="term" value="P:DNA repair"/>
    <property type="evidence" value="ECO:0007669"/>
    <property type="project" value="TreeGrafter"/>
</dbReference>
<dbReference type="Pfam" id="PF00270">
    <property type="entry name" value="DEAD"/>
    <property type="match status" value="1"/>
</dbReference>
<dbReference type="AlphaFoldDB" id="A0A7W8DL54"/>
<dbReference type="InterPro" id="IPR011545">
    <property type="entry name" value="DEAD/DEAH_box_helicase_dom"/>
</dbReference>
<keyword evidence="5 15" id="KW-0347">Helicase</keyword>
<proteinExistence type="inferred from homology"/>
<dbReference type="Gene3D" id="3.40.50.300">
    <property type="entry name" value="P-loop containing nucleotide triphosphate hydrolases"/>
    <property type="match status" value="2"/>
</dbReference>
<evidence type="ECO:0000256" key="1">
    <source>
        <dbReference type="ARBA" id="ARBA00005446"/>
    </source>
</evidence>
<dbReference type="PROSITE" id="PS51192">
    <property type="entry name" value="HELICASE_ATP_BIND_1"/>
    <property type="match status" value="1"/>
</dbReference>
<name>A0A7W8DL54_9BACT</name>
<evidence type="ECO:0000313" key="16">
    <source>
        <dbReference type="Proteomes" id="UP000590740"/>
    </source>
</evidence>
<dbReference type="PROSITE" id="PS51194">
    <property type="entry name" value="HELICASE_CTER"/>
    <property type="match status" value="1"/>
</dbReference>
<accession>A0A7W8DL54</accession>
<dbReference type="SMART" id="SM00487">
    <property type="entry name" value="DEXDc"/>
    <property type="match status" value="1"/>
</dbReference>
<keyword evidence="4 15" id="KW-0378">Hydrolase</keyword>
<evidence type="ECO:0000256" key="3">
    <source>
        <dbReference type="ARBA" id="ARBA00022741"/>
    </source>
</evidence>
<dbReference type="GO" id="GO:0009378">
    <property type="term" value="F:four-way junction helicase activity"/>
    <property type="evidence" value="ECO:0007669"/>
    <property type="project" value="TreeGrafter"/>
</dbReference>
<dbReference type="RefSeq" id="WP_184341017.1">
    <property type="nucleotide sequence ID" value="NZ_JACHIG010000007.1"/>
</dbReference>
<dbReference type="PANTHER" id="PTHR13710:SF105">
    <property type="entry name" value="ATP-DEPENDENT DNA HELICASE Q1"/>
    <property type="match status" value="1"/>
</dbReference>
<dbReference type="InterPro" id="IPR001650">
    <property type="entry name" value="Helicase_C-like"/>
</dbReference>
<dbReference type="CDD" id="cd17920">
    <property type="entry name" value="DEXHc_RecQ"/>
    <property type="match status" value="1"/>
</dbReference>
<reference evidence="15 16" key="1">
    <citation type="submission" date="2020-08" db="EMBL/GenBank/DDBJ databases">
        <title>Genomic Encyclopedia of Type Strains, Phase IV (KMG-IV): sequencing the most valuable type-strain genomes for metagenomic binning, comparative biology and taxonomic classification.</title>
        <authorList>
            <person name="Goeker M."/>
        </authorList>
    </citation>
    <scope>NUCLEOTIDE SEQUENCE [LARGE SCALE GENOMIC DNA]</scope>
    <source>
        <strain evidence="15 16">DSM 12252</strain>
    </source>
</reference>
<evidence type="ECO:0000256" key="4">
    <source>
        <dbReference type="ARBA" id="ARBA00022801"/>
    </source>
</evidence>
<comment type="catalytic activity">
    <reaction evidence="9">
        <text>Couples ATP hydrolysis with the unwinding of duplex DNA by translocating in the 3'-5' direction.</text>
        <dbReference type="EC" id="5.6.2.4"/>
    </reaction>
</comment>
<dbReference type="InterPro" id="IPR036388">
    <property type="entry name" value="WH-like_DNA-bd_sf"/>
</dbReference>
<dbReference type="GO" id="GO:0003677">
    <property type="term" value="F:DNA binding"/>
    <property type="evidence" value="ECO:0007669"/>
    <property type="project" value="UniProtKB-KW"/>
</dbReference>
<evidence type="ECO:0000256" key="7">
    <source>
        <dbReference type="ARBA" id="ARBA00023125"/>
    </source>
</evidence>
<sequence>MPHDLHAALKQHFGHAAFRAGQQQVMEALLAGRSALALFPTSAGKSLCYQLPALLMEGVALIISPLIALMKDQVQALQARGIAAARLDSSLSAAEVAQVFDDMRTGVLKLLYIAPERLMNENFIERLKRLRISMMAVDEAHCISEWGHNFRPEYLRLAHVAAELGIRPVLALTATATPSVAADIRKAFGIAHEDHVQTSFLRPNLHFRITPCTTRQRLGVLTRLLQKRKLPSIVYVTLQQTAEEVATHLQRNEVNALAYHAGLPDEHRHAAQDAFMSGQTDVIVATIAFGMGIDKSDIRAVYHYNLPKTLENYSQETGRAGRDGKTSVCEMLACGDDCIVLENFTFGDTPTPQAIRQLLDHLLLGGTEFDVSMYDLAHATDIRPLVIETVITNLELDGILRPLGSFYASYQYRFIQPEQRILSGHKAERQAFLRRLFQCGKRGTKWTTINPDEAAAELEEPRDRVLKALTWLQESGDIELKPSGSRQKYRLSEEAHRRDPKEITKKMQQLFAHREERDVERLQEVLNYARHRGCLTRRLLDYFGESMEADCGTCTSCKEREKGVADDAPRVIPQSEPPPITIEHVAAIREVIAERKPALRSARQLARFLCGLTSPATTRERLGRHPSFGLLETIPFGDVLAQTETMLR</sequence>
<dbReference type="InterPro" id="IPR027417">
    <property type="entry name" value="P-loop_NTPase"/>
</dbReference>
<evidence type="ECO:0000256" key="8">
    <source>
        <dbReference type="ARBA" id="ARBA00023235"/>
    </source>
</evidence>
<dbReference type="Gene3D" id="1.10.10.10">
    <property type="entry name" value="Winged helix-like DNA-binding domain superfamily/Winged helix DNA-binding domain"/>
    <property type="match status" value="1"/>
</dbReference>
<dbReference type="GO" id="GO:0043138">
    <property type="term" value="F:3'-5' DNA helicase activity"/>
    <property type="evidence" value="ECO:0007669"/>
    <property type="project" value="UniProtKB-EC"/>
</dbReference>
<dbReference type="Proteomes" id="UP000590740">
    <property type="component" value="Unassembled WGS sequence"/>
</dbReference>
<evidence type="ECO:0000256" key="6">
    <source>
        <dbReference type="ARBA" id="ARBA00022840"/>
    </source>
</evidence>
<organism evidence="15 16">
    <name type="scientific">Prosthecobacter vanneervenii</name>
    <dbReference type="NCBI Taxonomy" id="48466"/>
    <lineage>
        <taxon>Bacteria</taxon>
        <taxon>Pseudomonadati</taxon>
        <taxon>Verrucomicrobiota</taxon>
        <taxon>Verrucomicrobiia</taxon>
        <taxon>Verrucomicrobiales</taxon>
        <taxon>Verrucomicrobiaceae</taxon>
        <taxon>Prosthecobacter</taxon>
    </lineage>
</organism>
<evidence type="ECO:0000256" key="2">
    <source>
        <dbReference type="ARBA" id="ARBA00022723"/>
    </source>
</evidence>
<keyword evidence="8" id="KW-0413">Isomerase</keyword>
<dbReference type="GO" id="GO:0030894">
    <property type="term" value="C:replisome"/>
    <property type="evidence" value="ECO:0007669"/>
    <property type="project" value="TreeGrafter"/>
</dbReference>
<dbReference type="Pfam" id="PF00271">
    <property type="entry name" value="Helicase_C"/>
    <property type="match status" value="1"/>
</dbReference>
<protein>
    <recommendedName>
        <fullName evidence="11">ATP-dependent DNA helicase RecQ</fullName>
        <ecNumber evidence="10">5.6.2.4</ecNumber>
    </recommendedName>
    <alternativeName>
        <fullName evidence="12">DNA 3'-5' helicase RecQ</fullName>
    </alternativeName>
</protein>
<dbReference type="NCBIfam" id="TIGR00614">
    <property type="entry name" value="recQ_fam"/>
    <property type="match status" value="1"/>
</dbReference>
<evidence type="ECO:0000256" key="10">
    <source>
        <dbReference type="ARBA" id="ARBA00034808"/>
    </source>
</evidence>
<evidence type="ECO:0000256" key="5">
    <source>
        <dbReference type="ARBA" id="ARBA00022806"/>
    </source>
</evidence>
<dbReference type="SMART" id="SM00490">
    <property type="entry name" value="HELICc"/>
    <property type="match status" value="1"/>
</dbReference>
<dbReference type="Pfam" id="PF16124">
    <property type="entry name" value="RecQ_Zn_bind"/>
    <property type="match status" value="1"/>
</dbReference>
<evidence type="ECO:0000259" key="14">
    <source>
        <dbReference type="PROSITE" id="PS51194"/>
    </source>
</evidence>
<evidence type="ECO:0000256" key="11">
    <source>
        <dbReference type="ARBA" id="ARBA00044535"/>
    </source>
</evidence>
<keyword evidence="3" id="KW-0547">Nucleotide-binding</keyword>
<dbReference type="GO" id="GO:0043590">
    <property type="term" value="C:bacterial nucleoid"/>
    <property type="evidence" value="ECO:0007669"/>
    <property type="project" value="TreeGrafter"/>
</dbReference>
<dbReference type="FunFam" id="3.40.50.300:FF:001389">
    <property type="entry name" value="ATP-dependent DNA helicase RecQ"/>
    <property type="match status" value="1"/>
</dbReference>
<dbReference type="GO" id="GO:0006310">
    <property type="term" value="P:DNA recombination"/>
    <property type="evidence" value="ECO:0007669"/>
    <property type="project" value="InterPro"/>
</dbReference>
<evidence type="ECO:0000313" key="15">
    <source>
        <dbReference type="EMBL" id="MBB5033827.1"/>
    </source>
</evidence>
<dbReference type="GO" id="GO:0005524">
    <property type="term" value="F:ATP binding"/>
    <property type="evidence" value="ECO:0007669"/>
    <property type="project" value="UniProtKB-KW"/>
</dbReference>
<keyword evidence="2" id="KW-0479">Metal-binding</keyword>
<comment type="similarity">
    <text evidence="1">Belongs to the helicase family. RecQ subfamily.</text>
</comment>
<feature type="domain" description="Helicase ATP-binding" evidence="13">
    <location>
        <begin position="26"/>
        <end position="194"/>
    </location>
</feature>
<comment type="caution">
    <text evidence="15">The sequence shown here is derived from an EMBL/GenBank/DDBJ whole genome shotgun (WGS) entry which is preliminary data.</text>
</comment>
<dbReference type="InterPro" id="IPR014001">
    <property type="entry name" value="Helicase_ATP-bd"/>
</dbReference>
<dbReference type="GO" id="GO:0016787">
    <property type="term" value="F:hydrolase activity"/>
    <property type="evidence" value="ECO:0007669"/>
    <property type="project" value="UniProtKB-KW"/>
</dbReference>
<keyword evidence="6" id="KW-0067">ATP-binding</keyword>
<evidence type="ECO:0000256" key="9">
    <source>
        <dbReference type="ARBA" id="ARBA00034617"/>
    </source>
</evidence>
<dbReference type="GO" id="GO:0046872">
    <property type="term" value="F:metal ion binding"/>
    <property type="evidence" value="ECO:0007669"/>
    <property type="project" value="UniProtKB-KW"/>
</dbReference>
<dbReference type="PANTHER" id="PTHR13710">
    <property type="entry name" value="DNA HELICASE RECQ FAMILY MEMBER"/>
    <property type="match status" value="1"/>
</dbReference>
<evidence type="ECO:0000259" key="13">
    <source>
        <dbReference type="PROSITE" id="PS51192"/>
    </source>
</evidence>
<evidence type="ECO:0000256" key="12">
    <source>
        <dbReference type="ARBA" id="ARBA00044550"/>
    </source>
</evidence>